<dbReference type="InterPro" id="IPR059026">
    <property type="entry name" value="LpqB_N"/>
</dbReference>
<keyword evidence="3" id="KW-1185">Reference proteome</keyword>
<dbReference type="AlphaFoldDB" id="A0A543I4Y9"/>
<gene>
    <name evidence="2" type="ORF">FB466_0464</name>
</gene>
<reference evidence="2 3" key="1">
    <citation type="submission" date="2019-06" db="EMBL/GenBank/DDBJ databases">
        <title>Sequencing the genomes of 1000 actinobacteria strains.</title>
        <authorList>
            <person name="Klenk H.-P."/>
        </authorList>
    </citation>
    <scope>NUCLEOTIDE SEQUENCE [LARGE SCALE GENOMIC DNA]</scope>
    <source>
        <strain evidence="2 3">DSM 18031</strain>
    </source>
</reference>
<name>A0A543I4Y9_9MICO</name>
<evidence type="ECO:0000259" key="1">
    <source>
        <dbReference type="SMART" id="SM00909"/>
    </source>
</evidence>
<dbReference type="Pfam" id="PF10646">
    <property type="entry name" value="Germane"/>
    <property type="match status" value="1"/>
</dbReference>
<dbReference type="Proteomes" id="UP000318331">
    <property type="component" value="Unassembled WGS sequence"/>
</dbReference>
<evidence type="ECO:0000313" key="2">
    <source>
        <dbReference type="EMBL" id="TQM65655.1"/>
    </source>
</evidence>
<evidence type="ECO:0000313" key="3">
    <source>
        <dbReference type="Proteomes" id="UP000318331"/>
    </source>
</evidence>
<dbReference type="Pfam" id="PF10647">
    <property type="entry name" value="Gmad1"/>
    <property type="match status" value="1"/>
</dbReference>
<dbReference type="RefSeq" id="WP_170205984.1">
    <property type="nucleotide sequence ID" value="NZ_BAAAYS010000001.1"/>
</dbReference>
<dbReference type="InterPro" id="IPR018910">
    <property type="entry name" value="LpqB_C"/>
</dbReference>
<dbReference type="Pfam" id="PF25976">
    <property type="entry name" value="LpqB_N"/>
    <property type="match status" value="1"/>
</dbReference>
<dbReference type="InterPro" id="IPR019606">
    <property type="entry name" value="GerMN"/>
</dbReference>
<organism evidence="2 3">
    <name type="scientific">Klugiella xanthotipulae</name>
    <dbReference type="NCBI Taxonomy" id="244735"/>
    <lineage>
        <taxon>Bacteria</taxon>
        <taxon>Bacillati</taxon>
        <taxon>Actinomycetota</taxon>
        <taxon>Actinomycetes</taxon>
        <taxon>Micrococcales</taxon>
        <taxon>Microbacteriaceae</taxon>
        <taxon>Klugiella</taxon>
    </lineage>
</organism>
<dbReference type="SMART" id="SM00909">
    <property type="entry name" value="Germane"/>
    <property type="match status" value="1"/>
</dbReference>
<feature type="domain" description="GerMN" evidence="1">
    <location>
        <begin position="203"/>
        <end position="294"/>
    </location>
</feature>
<proteinExistence type="predicted"/>
<dbReference type="EMBL" id="VFPN01000001">
    <property type="protein sequence ID" value="TQM65655.1"/>
    <property type="molecule type" value="Genomic_DNA"/>
</dbReference>
<protein>
    <submittedName>
        <fullName evidence="2">Sporulation and spore germination protein</fullName>
    </submittedName>
</protein>
<accession>A0A543I4Y9</accession>
<dbReference type="PROSITE" id="PS51257">
    <property type="entry name" value="PROKAR_LIPOPROTEIN"/>
    <property type="match status" value="1"/>
</dbReference>
<sequence>MRRRLHRAGIGVCAVLLAAILAGCQVGIPRSGTVYPGQGVDPETEESLIFNPARPVPGASQEDIVIGFIAAASSATSDYAIAREFLAPGLSTTWNPHAGVVIDSGQRPVTPEGDSVRMTLNAVASVDEHGTMRAAGMGGAIQLHFELQRVLGEWRISVAEDGIVLDEDMFPSVFNEHSLYFLAPQSRVLVPDQRWFLRGATTATRIVTELLEGPSVLLREGVTTTAFPEGTVLAASSVPVVSGLAQVDLSPEALTAETPALRMMLAQIETSLSRVAGVTRASLSVDQSVLLSGPADPSWAERYPRVPSKPIVVSDGTFGELGTQRITPFGKLSNIVVDASARGITVSRDQATVVYVTPEGVFFATNTAATLADSRPGLIDPTLDGYGFVWSVPHGQPRALRVKNQAGVTAVPPAPWLDAVSIEKLRISRDGTRLVALYDRGDDYVLAVSGVIRGAGGIPTAFTEPVELAVFTERPVDVDWIDESQIALATSSSGSASVEVLSVGGRSENLGPASSIESIAGGNSISQLRVLDSDGVLREYRGSSWQEVAVDITALAKRG</sequence>
<comment type="caution">
    <text evidence="2">The sequence shown here is derived from an EMBL/GenBank/DDBJ whole genome shotgun (WGS) entry which is preliminary data.</text>
</comment>